<evidence type="ECO:0000256" key="3">
    <source>
        <dbReference type="ARBA" id="ARBA00022840"/>
    </source>
</evidence>
<keyword evidence="6" id="KW-1185">Reference proteome</keyword>
<dbReference type="Pfam" id="PF00005">
    <property type="entry name" value="ABC_tran"/>
    <property type="match status" value="1"/>
</dbReference>
<dbReference type="RefSeq" id="WP_130451528.1">
    <property type="nucleotide sequence ID" value="NZ_SHLA01000001.1"/>
</dbReference>
<gene>
    <name evidence="5" type="ORF">EV380_2654</name>
</gene>
<reference evidence="5 6" key="1">
    <citation type="submission" date="2019-02" db="EMBL/GenBank/DDBJ databases">
        <title>Sequencing the genomes of 1000 actinobacteria strains.</title>
        <authorList>
            <person name="Klenk H.-P."/>
        </authorList>
    </citation>
    <scope>NUCLEOTIDE SEQUENCE [LARGE SCALE GENOMIC DNA]</scope>
    <source>
        <strain evidence="5 6">DSM 17364</strain>
    </source>
</reference>
<organism evidence="5 6">
    <name type="scientific">Zhihengliuella halotolerans</name>
    <dbReference type="NCBI Taxonomy" id="370736"/>
    <lineage>
        <taxon>Bacteria</taxon>
        <taxon>Bacillati</taxon>
        <taxon>Actinomycetota</taxon>
        <taxon>Actinomycetes</taxon>
        <taxon>Micrococcales</taxon>
        <taxon>Micrococcaceae</taxon>
        <taxon>Zhihengliuella</taxon>
    </lineage>
</organism>
<proteinExistence type="predicted"/>
<dbReference type="PROSITE" id="PS50893">
    <property type="entry name" value="ABC_TRANSPORTER_2"/>
    <property type="match status" value="1"/>
</dbReference>
<evidence type="ECO:0000256" key="1">
    <source>
        <dbReference type="ARBA" id="ARBA00022448"/>
    </source>
</evidence>
<evidence type="ECO:0000313" key="5">
    <source>
        <dbReference type="EMBL" id="RZU63047.1"/>
    </source>
</evidence>
<dbReference type="Proteomes" id="UP000292685">
    <property type="component" value="Unassembled WGS sequence"/>
</dbReference>
<evidence type="ECO:0000313" key="6">
    <source>
        <dbReference type="Proteomes" id="UP000292685"/>
    </source>
</evidence>
<dbReference type="Gene3D" id="3.40.50.300">
    <property type="entry name" value="P-loop containing nucleotide triphosphate hydrolases"/>
    <property type="match status" value="1"/>
</dbReference>
<dbReference type="InterPro" id="IPR003593">
    <property type="entry name" value="AAA+_ATPase"/>
</dbReference>
<dbReference type="SUPFAM" id="SSF52540">
    <property type="entry name" value="P-loop containing nucleoside triphosphate hydrolases"/>
    <property type="match status" value="1"/>
</dbReference>
<protein>
    <submittedName>
        <fullName evidence="5">ABC-2 type transport system ATP-binding protein</fullName>
    </submittedName>
</protein>
<feature type="domain" description="ABC transporter" evidence="4">
    <location>
        <begin position="8"/>
        <end position="231"/>
    </location>
</feature>
<dbReference type="InterPro" id="IPR003439">
    <property type="entry name" value="ABC_transporter-like_ATP-bd"/>
</dbReference>
<comment type="caution">
    <text evidence="5">The sequence shown here is derived from an EMBL/GenBank/DDBJ whole genome shotgun (WGS) entry which is preliminary data.</text>
</comment>
<dbReference type="GO" id="GO:0016887">
    <property type="term" value="F:ATP hydrolysis activity"/>
    <property type="evidence" value="ECO:0007669"/>
    <property type="project" value="InterPro"/>
</dbReference>
<dbReference type="OrthoDB" id="9804819at2"/>
<keyword evidence="3 5" id="KW-0067">ATP-binding</keyword>
<dbReference type="PROSITE" id="PS00211">
    <property type="entry name" value="ABC_TRANSPORTER_1"/>
    <property type="match status" value="1"/>
</dbReference>
<dbReference type="SMART" id="SM00382">
    <property type="entry name" value="AAA"/>
    <property type="match status" value="1"/>
</dbReference>
<dbReference type="PANTHER" id="PTHR42939">
    <property type="entry name" value="ABC TRANSPORTER ATP-BINDING PROTEIN ALBC-RELATED"/>
    <property type="match status" value="1"/>
</dbReference>
<evidence type="ECO:0000259" key="4">
    <source>
        <dbReference type="PROSITE" id="PS50893"/>
    </source>
</evidence>
<keyword evidence="1" id="KW-0813">Transport</keyword>
<dbReference type="PANTHER" id="PTHR42939:SF1">
    <property type="entry name" value="ABC TRANSPORTER ATP-BINDING PROTEIN ALBC-RELATED"/>
    <property type="match status" value="1"/>
</dbReference>
<accession>A0A4Q8AFF2</accession>
<dbReference type="InterPro" id="IPR027417">
    <property type="entry name" value="P-loop_NTPase"/>
</dbReference>
<sequence length="244" mass="26484">MAASSFNVRCRGLTLRYGRARRPSIENLDWDVHPGSTVLLGPNGAGKSTLLMLLGGGLRPTSGSVSIEGSSTRQPVGFMPQNVAALRGLTARQQVAYAGWLQGLRNSEAERRADEALERVNLSSDAGQQTKALSGGQLRRVGLAEVLVTGANLILLDEPTVGLDPAERSRFRTIMSDLRSDHSIVVSTHLVDDLDGLFDEVLVLQRGSVRFQGPLEDFMHLAPENEDRRRAEAAYLSLLPERTA</sequence>
<name>A0A4Q8AFF2_9MICC</name>
<dbReference type="InterPro" id="IPR051782">
    <property type="entry name" value="ABC_Transporter_VariousFunc"/>
</dbReference>
<keyword evidence="2" id="KW-0547">Nucleotide-binding</keyword>
<dbReference type="InterPro" id="IPR017871">
    <property type="entry name" value="ABC_transporter-like_CS"/>
</dbReference>
<dbReference type="AlphaFoldDB" id="A0A4Q8AFF2"/>
<dbReference type="GO" id="GO:0005524">
    <property type="term" value="F:ATP binding"/>
    <property type="evidence" value="ECO:0007669"/>
    <property type="project" value="UniProtKB-KW"/>
</dbReference>
<dbReference type="EMBL" id="SHLA01000001">
    <property type="protein sequence ID" value="RZU63047.1"/>
    <property type="molecule type" value="Genomic_DNA"/>
</dbReference>
<evidence type="ECO:0000256" key="2">
    <source>
        <dbReference type="ARBA" id="ARBA00022741"/>
    </source>
</evidence>